<dbReference type="InterPro" id="IPR013320">
    <property type="entry name" value="ConA-like_dom_sf"/>
</dbReference>
<dbReference type="Proteomes" id="UP001501207">
    <property type="component" value="Unassembled WGS sequence"/>
</dbReference>
<evidence type="ECO:0000256" key="1">
    <source>
        <dbReference type="SAM" id="SignalP"/>
    </source>
</evidence>
<keyword evidence="4" id="KW-1185">Reference proteome</keyword>
<feature type="signal peptide" evidence="1">
    <location>
        <begin position="1"/>
        <end position="23"/>
    </location>
</feature>
<sequence>MHMHHKVWKALYGLAALLFAALACNKGFDRILEKRDYTDTTSSAARTPKVLYIVVDGARGQSVRDAKPPTLLQLNEHAIYSWYSITDTLTLDATGWADLLTGVHKEKHQVLSNDFSGNKLDTYPVFFRYIKDRKPEFRIAAFSSSNDLGNRLITDADVNRTFGGNDAAAQAAALNELKLDSAGLVFLQFKDVDQAGARYGYDVSVPQYKAAILKVDGYIGKLMEALRARKNFSGEDWLVVITANHGGPFPVDPAKDDHTILSDPRVNGFTIYYSPVYEPSMIDKPYTGNRYAGQAVRLHDRDANAVNAVVPDDGGDYNFGDTTSFTVEFKVKVNPGPKGDYTYTYPSILGKRESFDPGKPGWVMFLEQHYWMINFGQVGKGNIQVKGADISDGTWHDIAAVILNRKDGAGILHRYARTYTNGVFNNEGEITAQGNINTMTPLTMGFLPGSVNEPADVYMSEVKIWRAVLPDSTISAHACETELSSDHPYNDYLIGYWPCTDGFGGQFTDNGPLQHSFSLRGAYQWEDYNDLVCPPSSSDLATLAPQPTDIARQILNWLKVITDTKWDLDGRVWTTDYTNLAH</sequence>
<name>A0ABP8G900_9BACT</name>
<protein>
    <recommendedName>
        <fullName evidence="2">DUF4983 domain-containing protein</fullName>
    </recommendedName>
</protein>
<dbReference type="Pfam" id="PF16356">
    <property type="entry name" value="DUF4983"/>
    <property type="match status" value="1"/>
</dbReference>
<keyword evidence="1" id="KW-0732">Signal</keyword>
<dbReference type="PROSITE" id="PS51257">
    <property type="entry name" value="PROKAR_LIPOPROTEIN"/>
    <property type="match status" value="1"/>
</dbReference>
<dbReference type="Gene3D" id="3.40.720.10">
    <property type="entry name" value="Alkaline Phosphatase, subunit A"/>
    <property type="match status" value="1"/>
</dbReference>
<evidence type="ECO:0000259" key="2">
    <source>
        <dbReference type="Pfam" id="PF16356"/>
    </source>
</evidence>
<comment type="caution">
    <text evidence="3">The sequence shown here is derived from an EMBL/GenBank/DDBJ whole genome shotgun (WGS) entry which is preliminary data.</text>
</comment>
<dbReference type="EMBL" id="BAABFN010000022">
    <property type="protein sequence ID" value="GAA4319664.1"/>
    <property type="molecule type" value="Genomic_DNA"/>
</dbReference>
<proteinExistence type="predicted"/>
<dbReference type="Gene3D" id="2.60.120.200">
    <property type="match status" value="1"/>
</dbReference>
<dbReference type="PANTHER" id="PTHR10151:SF120">
    <property type="entry name" value="BIS(5'-ADENOSYL)-TRIPHOSPHATASE"/>
    <property type="match status" value="1"/>
</dbReference>
<organism evidence="3 4">
    <name type="scientific">Compostibacter hankyongensis</name>
    <dbReference type="NCBI Taxonomy" id="1007089"/>
    <lineage>
        <taxon>Bacteria</taxon>
        <taxon>Pseudomonadati</taxon>
        <taxon>Bacteroidota</taxon>
        <taxon>Chitinophagia</taxon>
        <taxon>Chitinophagales</taxon>
        <taxon>Chitinophagaceae</taxon>
        <taxon>Compostibacter</taxon>
    </lineage>
</organism>
<dbReference type="InterPro" id="IPR002591">
    <property type="entry name" value="Phosphodiest/P_Trfase"/>
</dbReference>
<dbReference type="SUPFAM" id="SSF49899">
    <property type="entry name" value="Concanavalin A-like lectins/glucanases"/>
    <property type="match status" value="1"/>
</dbReference>
<dbReference type="SUPFAM" id="SSF53649">
    <property type="entry name" value="Alkaline phosphatase-like"/>
    <property type="match status" value="1"/>
</dbReference>
<reference evidence="4" key="1">
    <citation type="journal article" date="2019" name="Int. J. Syst. Evol. Microbiol.">
        <title>The Global Catalogue of Microorganisms (GCM) 10K type strain sequencing project: providing services to taxonomists for standard genome sequencing and annotation.</title>
        <authorList>
            <consortium name="The Broad Institute Genomics Platform"/>
            <consortium name="The Broad Institute Genome Sequencing Center for Infectious Disease"/>
            <person name="Wu L."/>
            <person name="Ma J."/>
        </authorList>
    </citation>
    <scope>NUCLEOTIDE SEQUENCE [LARGE SCALE GENOMIC DNA]</scope>
    <source>
        <strain evidence="4">JCM 17664</strain>
    </source>
</reference>
<gene>
    <name evidence="3" type="ORF">GCM10023143_33250</name>
</gene>
<dbReference type="PANTHER" id="PTHR10151">
    <property type="entry name" value="ECTONUCLEOTIDE PYROPHOSPHATASE/PHOSPHODIESTERASE"/>
    <property type="match status" value="1"/>
</dbReference>
<dbReference type="Pfam" id="PF01663">
    <property type="entry name" value="Phosphodiest"/>
    <property type="match status" value="1"/>
</dbReference>
<accession>A0ABP8G900</accession>
<dbReference type="InterPro" id="IPR017850">
    <property type="entry name" value="Alkaline_phosphatase_core_sf"/>
</dbReference>
<evidence type="ECO:0000313" key="3">
    <source>
        <dbReference type="EMBL" id="GAA4319664.1"/>
    </source>
</evidence>
<evidence type="ECO:0000313" key="4">
    <source>
        <dbReference type="Proteomes" id="UP001501207"/>
    </source>
</evidence>
<feature type="chain" id="PRO_5045557815" description="DUF4983 domain-containing protein" evidence="1">
    <location>
        <begin position="24"/>
        <end position="582"/>
    </location>
</feature>
<dbReference type="Pfam" id="PF13385">
    <property type="entry name" value="Laminin_G_3"/>
    <property type="match status" value="1"/>
</dbReference>
<dbReference type="InterPro" id="IPR032309">
    <property type="entry name" value="DUF4983"/>
</dbReference>
<feature type="domain" description="DUF4983" evidence="2">
    <location>
        <begin position="485"/>
        <end position="573"/>
    </location>
</feature>